<feature type="transmembrane region" description="Helical" evidence="5">
    <location>
        <begin position="101"/>
        <end position="121"/>
    </location>
</feature>
<feature type="transmembrane region" description="Helical" evidence="5">
    <location>
        <begin position="7"/>
        <end position="40"/>
    </location>
</feature>
<dbReference type="Proteomes" id="UP000264036">
    <property type="component" value="Unassembled WGS sequence"/>
</dbReference>
<feature type="transmembrane region" description="Helical" evidence="5">
    <location>
        <begin position="142"/>
        <end position="170"/>
    </location>
</feature>
<feature type="transmembrane region" description="Helical" evidence="5">
    <location>
        <begin position="76"/>
        <end position="95"/>
    </location>
</feature>
<evidence type="ECO:0000256" key="2">
    <source>
        <dbReference type="ARBA" id="ARBA00022692"/>
    </source>
</evidence>
<evidence type="ECO:0000256" key="4">
    <source>
        <dbReference type="ARBA" id="ARBA00023136"/>
    </source>
</evidence>
<keyword evidence="3 5" id="KW-1133">Transmembrane helix</keyword>
<dbReference type="PANTHER" id="PTHR43701">
    <property type="entry name" value="MEMBRANE TRANSPORTER PROTEIN MJ0441-RELATED"/>
    <property type="match status" value="1"/>
</dbReference>
<dbReference type="EMBL" id="DOEK01000031">
    <property type="protein sequence ID" value="HBP30839.1"/>
    <property type="molecule type" value="Genomic_DNA"/>
</dbReference>
<evidence type="ECO:0000256" key="3">
    <source>
        <dbReference type="ARBA" id="ARBA00022989"/>
    </source>
</evidence>
<feature type="transmembrane region" description="Helical" evidence="5">
    <location>
        <begin position="46"/>
        <end position="64"/>
    </location>
</feature>
<dbReference type="AlphaFoldDB" id="A0A356LJ09"/>
<comment type="similarity">
    <text evidence="5">Belongs to the 4-toluene sulfonate uptake permease (TSUP) (TC 2.A.102) family.</text>
</comment>
<comment type="subcellular location">
    <subcellularLocation>
        <location evidence="5">Cell membrane</location>
        <topology evidence="5">Multi-pass membrane protein</topology>
    </subcellularLocation>
    <subcellularLocation>
        <location evidence="1">Membrane</location>
        <topology evidence="1">Multi-pass membrane protein</topology>
    </subcellularLocation>
</comment>
<organism evidence="6 7">
    <name type="scientific">Advenella kashmirensis</name>
    <dbReference type="NCBI Taxonomy" id="310575"/>
    <lineage>
        <taxon>Bacteria</taxon>
        <taxon>Pseudomonadati</taxon>
        <taxon>Pseudomonadota</taxon>
        <taxon>Betaproteobacteria</taxon>
        <taxon>Burkholderiales</taxon>
        <taxon>Alcaligenaceae</taxon>
    </lineage>
</organism>
<dbReference type="GO" id="GO:0005886">
    <property type="term" value="C:plasma membrane"/>
    <property type="evidence" value="ECO:0007669"/>
    <property type="project" value="UniProtKB-SubCell"/>
</dbReference>
<dbReference type="PANTHER" id="PTHR43701:SF2">
    <property type="entry name" value="MEMBRANE TRANSPORTER PROTEIN YJNA-RELATED"/>
    <property type="match status" value="1"/>
</dbReference>
<evidence type="ECO:0000256" key="1">
    <source>
        <dbReference type="ARBA" id="ARBA00004141"/>
    </source>
</evidence>
<feature type="transmembrane region" description="Helical" evidence="5">
    <location>
        <begin position="237"/>
        <end position="255"/>
    </location>
</feature>
<protein>
    <recommendedName>
        <fullName evidence="5">Probable membrane transporter protein</fullName>
    </recommendedName>
</protein>
<keyword evidence="5" id="KW-1003">Cell membrane</keyword>
<reference evidence="6 7" key="1">
    <citation type="journal article" date="2018" name="Nat. Biotechnol.">
        <title>A standardized bacterial taxonomy based on genome phylogeny substantially revises the tree of life.</title>
        <authorList>
            <person name="Parks D.H."/>
            <person name="Chuvochina M."/>
            <person name="Waite D.W."/>
            <person name="Rinke C."/>
            <person name="Skarshewski A."/>
            <person name="Chaumeil P.A."/>
            <person name="Hugenholtz P."/>
        </authorList>
    </citation>
    <scope>NUCLEOTIDE SEQUENCE [LARGE SCALE GENOMIC DNA]</scope>
    <source>
        <strain evidence="6">UBA10707</strain>
    </source>
</reference>
<proteinExistence type="inferred from homology"/>
<name>A0A356LJ09_9BURK</name>
<evidence type="ECO:0000313" key="7">
    <source>
        <dbReference type="Proteomes" id="UP000264036"/>
    </source>
</evidence>
<dbReference type="InterPro" id="IPR002781">
    <property type="entry name" value="TM_pro_TauE-like"/>
</dbReference>
<evidence type="ECO:0000256" key="5">
    <source>
        <dbReference type="RuleBase" id="RU363041"/>
    </source>
</evidence>
<accession>A0A356LJ09</accession>
<keyword evidence="2 5" id="KW-0812">Transmembrane</keyword>
<evidence type="ECO:0000313" key="6">
    <source>
        <dbReference type="EMBL" id="HBP30839.1"/>
    </source>
</evidence>
<sequence length="256" mass="27453">MDWYLNLLLFVSLGAAIGFVGAIVGIGGGLIAIPMLALVFSMPQQLAQGTALLMIASNVVLTLRNYHKRSPIDFRSVAIGVAANVVATHLAALVAQDMSPVVLRNLFALFLGSVATFYVWQTLRKGKKREAAEAGPLRRMGFIQYVILGSISGAIGGLFGVGGSLILVPVMTVVYRFRQTSAQAMALSMILPGTLVALITYSWHGNTDWTVGIALSLGGMLMIRQGVRLAFYLPERTLKLIFAGVLYLTVALLLLK</sequence>
<feature type="transmembrane region" description="Helical" evidence="5">
    <location>
        <begin position="182"/>
        <end position="203"/>
    </location>
</feature>
<gene>
    <name evidence="6" type="ORF">DD666_15635</name>
</gene>
<keyword evidence="4 5" id="KW-0472">Membrane</keyword>
<dbReference type="InterPro" id="IPR051598">
    <property type="entry name" value="TSUP/Inactive_protease-like"/>
</dbReference>
<feature type="transmembrane region" description="Helical" evidence="5">
    <location>
        <begin position="210"/>
        <end position="231"/>
    </location>
</feature>
<comment type="caution">
    <text evidence="6">The sequence shown here is derived from an EMBL/GenBank/DDBJ whole genome shotgun (WGS) entry which is preliminary data.</text>
</comment>
<dbReference type="Pfam" id="PF01925">
    <property type="entry name" value="TauE"/>
    <property type="match status" value="1"/>
</dbReference>